<evidence type="ECO:0000256" key="1">
    <source>
        <dbReference type="SAM" id="Phobius"/>
    </source>
</evidence>
<organism evidence="2 3">
    <name type="scientific">Thelohanellus kitauei</name>
    <name type="common">Myxosporean</name>
    <dbReference type="NCBI Taxonomy" id="669202"/>
    <lineage>
        <taxon>Eukaryota</taxon>
        <taxon>Metazoa</taxon>
        <taxon>Cnidaria</taxon>
        <taxon>Myxozoa</taxon>
        <taxon>Myxosporea</taxon>
        <taxon>Bivalvulida</taxon>
        <taxon>Platysporina</taxon>
        <taxon>Myxobolidae</taxon>
        <taxon>Thelohanellus</taxon>
    </lineage>
</organism>
<dbReference type="AlphaFoldDB" id="A0A0C2MQB7"/>
<keyword evidence="1" id="KW-1133">Transmembrane helix</keyword>
<reference evidence="2 3" key="1">
    <citation type="journal article" date="2014" name="Genome Biol. Evol.">
        <title>The genome of the myxosporean Thelohanellus kitauei shows adaptations to nutrient acquisition within its fish host.</title>
        <authorList>
            <person name="Yang Y."/>
            <person name="Xiong J."/>
            <person name="Zhou Z."/>
            <person name="Huo F."/>
            <person name="Miao W."/>
            <person name="Ran C."/>
            <person name="Liu Y."/>
            <person name="Zhang J."/>
            <person name="Feng J."/>
            <person name="Wang M."/>
            <person name="Wang M."/>
            <person name="Wang L."/>
            <person name="Yao B."/>
        </authorList>
    </citation>
    <scope>NUCLEOTIDE SEQUENCE [LARGE SCALE GENOMIC DNA]</scope>
    <source>
        <strain evidence="2">Wuqing</strain>
    </source>
</reference>
<name>A0A0C2MQB7_THEKT</name>
<protein>
    <submittedName>
        <fullName evidence="2">Uncharacterized protein</fullName>
    </submittedName>
</protein>
<accession>A0A0C2MQB7</accession>
<sequence>MSDNVIQSVIDVKNQLNLNEDNTTVGGWCTFLVYFSIIQRVLLYSCIYRRIALPSSYIEVRFVYTKRQKAESKNISNSLSPNETIIVDVNSLNIILRLFR</sequence>
<gene>
    <name evidence="2" type="ORF">RF11_12522</name>
</gene>
<keyword evidence="1" id="KW-0812">Transmembrane</keyword>
<evidence type="ECO:0000313" key="3">
    <source>
        <dbReference type="Proteomes" id="UP000031668"/>
    </source>
</evidence>
<keyword evidence="3" id="KW-1185">Reference proteome</keyword>
<feature type="transmembrane region" description="Helical" evidence="1">
    <location>
        <begin position="25"/>
        <end position="43"/>
    </location>
</feature>
<evidence type="ECO:0000313" key="2">
    <source>
        <dbReference type="EMBL" id="KII63836.1"/>
    </source>
</evidence>
<proteinExistence type="predicted"/>
<dbReference type="EMBL" id="JWZT01004572">
    <property type="protein sequence ID" value="KII63836.1"/>
    <property type="molecule type" value="Genomic_DNA"/>
</dbReference>
<comment type="caution">
    <text evidence="2">The sequence shown here is derived from an EMBL/GenBank/DDBJ whole genome shotgun (WGS) entry which is preliminary data.</text>
</comment>
<dbReference type="Proteomes" id="UP000031668">
    <property type="component" value="Unassembled WGS sequence"/>
</dbReference>
<keyword evidence="1" id="KW-0472">Membrane</keyword>